<gene>
    <name evidence="2" type="ORF">BDP27DRAFT_879493</name>
</gene>
<feature type="compositionally biased region" description="Low complexity" evidence="1">
    <location>
        <begin position="34"/>
        <end position="60"/>
    </location>
</feature>
<protein>
    <submittedName>
        <fullName evidence="2">Uncharacterized protein</fullName>
    </submittedName>
</protein>
<accession>A0A9P5Q7G1</accession>
<evidence type="ECO:0000256" key="1">
    <source>
        <dbReference type="SAM" id="MobiDB-lite"/>
    </source>
</evidence>
<comment type="caution">
    <text evidence="2">The sequence shown here is derived from an EMBL/GenBank/DDBJ whole genome shotgun (WGS) entry which is preliminary data.</text>
</comment>
<keyword evidence="3" id="KW-1185">Reference proteome</keyword>
<organism evidence="2 3">
    <name type="scientific">Rhodocollybia butyracea</name>
    <dbReference type="NCBI Taxonomy" id="206335"/>
    <lineage>
        <taxon>Eukaryota</taxon>
        <taxon>Fungi</taxon>
        <taxon>Dikarya</taxon>
        <taxon>Basidiomycota</taxon>
        <taxon>Agaricomycotina</taxon>
        <taxon>Agaricomycetes</taxon>
        <taxon>Agaricomycetidae</taxon>
        <taxon>Agaricales</taxon>
        <taxon>Marasmiineae</taxon>
        <taxon>Omphalotaceae</taxon>
        <taxon>Rhodocollybia</taxon>
    </lineage>
</organism>
<dbReference type="AlphaFoldDB" id="A0A9P5Q7G1"/>
<sequence length="251" mass="27210">MSPMKSCQSPSKWRPSVLGYLFPAQVSSIPCGTPPTSSRTSISSNATVKTVTPTTSTTATDYKLNDIPSIHSRERSYDEASVQSRANSMSTSPSAFYSRQGGSRKPLGPKSGAQLANSNVNSPLANDDGEQLCKPVYALKRNAKPEVAFSSFTNSTLSKKSFATFSTQNKKKKRLIISGISPNDIRKFDGVKRWCESFGEITRIIRMPNGDLHVHFRSADVADTVCRLRAKVYIVGCGSVGVSWATGSAKR</sequence>
<proteinExistence type="predicted"/>
<feature type="compositionally biased region" description="Polar residues" evidence="1">
    <location>
        <begin position="114"/>
        <end position="124"/>
    </location>
</feature>
<dbReference type="OrthoDB" id="3071736at2759"/>
<dbReference type="Proteomes" id="UP000772434">
    <property type="component" value="Unassembled WGS sequence"/>
</dbReference>
<evidence type="ECO:0000313" key="2">
    <source>
        <dbReference type="EMBL" id="KAF9076042.1"/>
    </source>
</evidence>
<feature type="compositionally biased region" description="Polar residues" evidence="1">
    <location>
        <begin position="81"/>
        <end position="101"/>
    </location>
</feature>
<dbReference type="EMBL" id="JADNRY010000007">
    <property type="protein sequence ID" value="KAF9076042.1"/>
    <property type="molecule type" value="Genomic_DNA"/>
</dbReference>
<dbReference type="InterPro" id="IPR002195">
    <property type="entry name" value="Dihydroorotase_CS"/>
</dbReference>
<dbReference type="GO" id="GO:0016812">
    <property type="term" value="F:hydrolase activity, acting on carbon-nitrogen (but not peptide) bonds, in cyclic amides"/>
    <property type="evidence" value="ECO:0007669"/>
    <property type="project" value="InterPro"/>
</dbReference>
<dbReference type="PROSITE" id="PS00482">
    <property type="entry name" value="DIHYDROOROTASE_1"/>
    <property type="match status" value="1"/>
</dbReference>
<feature type="region of interest" description="Disordered" evidence="1">
    <location>
        <begin position="29"/>
        <end position="127"/>
    </location>
</feature>
<evidence type="ECO:0000313" key="3">
    <source>
        <dbReference type="Proteomes" id="UP000772434"/>
    </source>
</evidence>
<name>A0A9P5Q7G1_9AGAR</name>
<reference evidence="2" key="1">
    <citation type="submission" date="2020-11" db="EMBL/GenBank/DDBJ databases">
        <authorList>
            <consortium name="DOE Joint Genome Institute"/>
            <person name="Ahrendt S."/>
            <person name="Riley R."/>
            <person name="Andreopoulos W."/>
            <person name="Labutti K."/>
            <person name="Pangilinan J."/>
            <person name="Ruiz-Duenas F.J."/>
            <person name="Barrasa J.M."/>
            <person name="Sanchez-Garcia M."/>
            <person name="Camarero S."/>
            <person name="Miyauchi S."/>
            <person name="Serrano A."/>
            <person name="Linde D."/>
            <person name="Babiker R."/>
            <person name="Drula E."/>
            <person name="Ayuso-Fernandez I."/>
            <person name="Pacheco R."/>
            <person name="Padilla G."/>
            <person name="Ferreira P."/>
            <person name="Barriuso J."/>
            <person name="Kellner H."/>
            <person name="Castanera R."/>
            <person name="Alfaro M."/>
            <person name="Ramirez L."/>
            <person name="Pisabarro A.G."/>
            <person name="Kuo A."/>
            <person name="Tritt A."/>
            <person name="Lipzen A."/>
            <person name="He G."/>
            <person name="Yan M."/>
            <person name="Ng V."/>
            <person name="Cullen D."/>
            <person name="Martin F."/>
            <person name="Rosso M.-N."/>
            <person name="Henrissat B."/>
            <person name="Hibbett D."/>
            <person name="Martinez A.T."/>
            <person name="Grigoriev I.V."/>
        </authorList>
    </citation>
    <scope>NUCLEOTIDE SEQUENCE</scope>
    <source>
        <strain evidence="2">AH 40177</strain>
    </source>
</reference>